<evidence type="ECO:0000256" key="2">
    <source>
        <dbReference type="ARBA" id="ARBA00022603"/>
    </source>
</evidence>
<dbReference type="SUPFAM" id="SSF46767">
    <property type="entry name" value="Methylated DNA-protein cysteine methyltransferase, C-terminal domain"/>
    <property type="match status" value="1"/>
</dbReference>
<feature type="domain" description="Methylated-DNA-[protein]-cysteine S-methyltransferase DNA binding" evidence="7">
    <location>
        <begin position="68"/>
        <end position="141"/>
    </location>
</feature>
<evidence type="ECO:0000256" key="1">
    <source>
        <dbReference type="ARBA" id="ARBA00001286"/>
    </source>
</evidence>
<keyword evidence="3" id="KW-0808">Transferase</keyword>
<evidence type="ECO:0000313" key="8">
    <source>
        <dbReference type="EMBL" id="WFN35849.1"/>
    </source>
</evidence>
<dbReference type="PANTHER" id="PTHR10815">
    <property type="entry name" value="METHYLATED-DNA--PROTEIN-CYSTEINE METHYLTRANSFERASE"/>
    <property type="match status" value="1"/>
</dbReference>
<evidence type="ECO:0000259" key="7">
    <source>
        <dbReference type="Pfam" id="PF01035"/>
    </source>
</evidence>
<proteinExistence type="predicted"/>
<dbReference type="GO" id="GO:0006281">
    <property type="term" value="P:DNA repair"/>
    <property type="evidence" value="ECO:0007669"/>
    <property type="project" value="UniProtKB-KW"/>
</dbReference>
<keyword evidence="4" id="KW-0227">DNA damage</keyword>
<dbReference type="RefSeq" id="WP_278098688.1">
    <property type="nucleotide sequence ID" value="NZ_CP091092.1"/>
</dbReference>
<evidence type="ECO:0000256" key="4">
    <source>
        <dbReference type="ARBA" id="ARBA00022763"/>
    </source>
</evidence>
<dbReference type="Proteomes" id="UP001218895">
    <property type="component" value="Chromosome"/>
</dbReference>
<dbReference type="PROSITE" id="PS00374">
    <property type="entry name" value="MGMT"/>
    <property type="match status" value="1"/>
</dbReference>
<dbReference type="InterPro" id="IPR036217">
    <property type="entry name" value="MethylDNA_cys_MeTrfase_DNAb"/>
</dbReference>
<dbReference type="EMBL" id="CP091092">
    <property type="protein sequence ID" value="WFN35849.1"/>
    <property type="molecule type" value="Genomic_DNA"/>
</dbReference>
<organism evidence="8 9">
    <name type="scientific">Methanomicrobium antiquum</name>
    <dbReference type="NCBI Taxonomy" id="487686"/>
    <lineage>
        <taxon>Archaea</taxon>
        <taxon>Methanobacteriati</taxon>
        <taxon>Methanobacteriota</taxon>
        <taxon>Stenosarchaea group</taxon>
        <taxon>Methanomicrobia</taxon>
        <taxon>Methanomicrobiales</taxon>
        <taxon>Methanomicrobiaceae</taxon>
        <taxon>Methanomicrobium</taxon>
    </lineage>
</organism>
<dbReference type="GeneID" id="79950071"/>
<gene>
    <name evidence="8" type="ORF">L1994_06695</name>
</gene>
<dbReference type="CDD" id="cd06445">
    <property type="entry name" value="ATase"/>
    <property type="match status" value="1"/>
</dbReference>
<evidence type="ECO:0000256" key="3">
    <source>
        <dbReference type="ARBA" id="ARBA00022679"/>
    </source>
</evidence>
<protein>
    <submittedName>
        <fullName evidence="8">Methylated-DNA--[protein]-cysteine S-methyltransferase</fullName>
    </submittedName>
</protein>
<dbReference type="NCBIfam" id="TIGR00589">
    <property type="entry name" value="ogt"/>
    <property type="match status" value="1"/>
</dbReference>
<dbReference type="KEGG" id="manq:L1994_06695"/>
<evidence type="ECO:0000313" key="9">
    <source>
        <dbReference type="Proteomes" id="UP001218895"/>
    </source>
</evidence>
<dbReference type="InterPro" id="IPR014048">
    <property type="entry name" value="MethylDNA_cys_MeTrfase_DNA-bd"/>
</dbReference>
<reference evidence="8" key="1">
    <citation type="submission" date="2022-01" db="EMBL/GenBank/DDBJ databases">
        <title>Complete genome of Methanomicrobium antiquum DSM 21220.</title>
        <authorList>
            <person name="Chen S.-C."/>
            <person name="You Y.-T."/>
            <person name="Zhou Y.-Z."/>
            <person name="Lai M.-C."/>
        </authorList>
    </citation>
    <scope>NUCLEOTIDE SEQUENCE</scope>
    <source>
        <strain evidence="8">DSM 21220</strain>
    </source>
</reference>
<name>A0AAF0FNJ5_9EURY</name>
<keyword evidence="5" id="KW-0234">DNA repair</keyword>
<dbReference type="GO" id="GO:0032259">
    <property type="term" value="P:methylation"/>
    <property type="evidence" value="ECO:0007669"/>
    <property type="project" value="UniProtKB-KW"/>
</dbReference>
<dbReference type="PANTHER" id="PTHR10815:SF13">
    <property type="entry name" value="METHYLATED-DNA--PROTEIN-CYSTEINE METHYLTRANSFERASE"/>
    <property type="match status" value="1"/>
</dbReference>
<keyword evidence="9" id="KW-1185">Reference proteome</keyword>
<evidence type="ECO:0000256" key="5">
    <source>
        <dbReference type="ARBA" id="ARBA00023204"/>
    </source>
</evidence>
<accession>A0AAF0FNJ5</accession>
<dbReference type="Gene3D" id="1.10.10.10">
    <property type="entry name" value="Winged helix-like DNA-binding domain superfamily/Winged helix DNA-binding domain"/>
    <property type="match status" value="1"/>
</dbReference>
<dbReference type="AlphaFoldDB" id="A0AAF0FNJ5"/>
<dbReference type="InterPro" id="IPR036388">
    <property type="entry name" value="WH-like_DNA-bd_sf"/>
</dbReference>
<keyword evidence="2" id="KW-0489">Methyltransferase</keyword>
<comment type="catalytic activity">
    <reaction evidence="6">
        <text>a 6-O-methyl-2'-deoxyguanosine in DNA + L-cysteinyl-[protein] = S-methyl-L-cysteinyl-[protein] + a 2'-deoxyguanosine in DNA</text>
        <dbReference type="Rhea" id="RHEA:24000"/>
        <dbReference type="Rhea" id="RHEA-COMP:10131"/>
        <dbReference type="Rhea" id="RHEA-COMP:10132"/>
        <dbReference type="Rhea" id="RHEA-COMP:11367"/>
        <dbReference type="Rhea" id="RHEA-COMP:11368"/>
        <dbReference type="ChEBI" id="CHEBI:29950"/>
        <dbReference type="ChEBI" id="CHEBI:82612"/>
        <dbReference type="ChEBI" id="CHEBI:85445"/>
        <dbReference type="ChEBI" id="CHEBI:85448"/>
        <dbReference type="EC" id="2.1.1.63"/>
    </reaction>
</comment>
<dbReference type="GO" id="GO:0003908">
    <property type="term" value="F:methylated-DNA-[protein]-cysteine S-methyltransferase activity"/>
    <property type="evidence" value="ECO:0007669"/>
    <property type="project" value="UniProtKB-EC"/>
</dbReference>
<comment type="catalytic activity">
    <reaction evidence="1">
        <text>a 4-O-methyl-thymidine in DNA + L-cysteinyl-[protein] = a thymidine in DNA + S-methyl-L-cysteinyl-[protein]</text>
        <dbReference type="Rhea" id="RHEA:53428"/>
        <dbReference type="Rhea" id="RHEA-COMP:10131"/>
        <dbReference type="Rhea" id="RHEA-COMP:10132"/>
        <dbReference type="Rhea" id="RHEA-COMP:13555"/>
        <dbReference type="Rhea" id="RHEA-COMP:13556"/>
        <dbReference type="ChEBI" id="CHEBI:29950"/>
        <dbReference type="ChEBI" id="CHEBI:82612"/>
        <dbReference type="ChEBI" id="CHEBI:137386"/>
        <dbReference type="ChEBI" id="CHEBI:137387"/>
        <dbReference type="EC" id="2.1.1.63"/>
    </reaction>
</comment>
<dbReference type="InterPro" id="IPR001497">
    <property type="entry name" value="MethylDNA_cys_MeTrfase_AS"/>
</dbReference>
<sequence length="150" mass="17015">MEIRSGVCRFGLWRIRILWSENLVHKVSFERFGEESYVPPQIKLFLSGKKDTLSPLTSVALTDGHPYNNIYRAVFEIPYGETKTYSEVAEICGTHHRTVGIAMKRNPTPLIIPCHRVVSKNSLGGFTPDIMIKKSLLEIEKKKRNLAGLS</sequence>
<evidence type="ECO:0000256" key="6">
    <source>
        <dbReference type="ARBA" id="ARBA00049348"/>
    </source>
</evidence>
<dbReference type="Pfam" id="PF01035">
    <property type="entry name" value="DNA_binding_1"/>
    <property type="match status" value="1"/>
</dbReference>